<dbReference type="SUPFAM" id="SSF53850">
    <property type="entry name" value="Periplasmic binding protein-like II"/>
    <property type="match status" value="1"/>
</dbReference>
<dbReference type="GO" id="GO:0043190">
    <property type="term" value="C:ATP-binding cassette (ABC) transporter complex"/>
    <property type="evidence" value="ECO:0007669"/>
    <property type="project" value="InterPro"/>
</dbReference>
<dbReference type="PIRSF" id="PIRSF002741">
    <property type="entry name" value="MppA"/>
    <property type="match status" value="1"/>
</dbReference>
<proteinExistence type="inferred from homology"/>
<feature type="domain" description="Solute-binding protein family 5" evidence="6">
    <location>
        <begin position="93"/>
        <end position="447"/>
    </location>
</feature>
<dbReference type="InterPro" id="IPR039424">
    <property type="entry name" value="SBP_5"/>
</dbReference>
<dbReference type="GO" id="GO:0015833">
    <property type="term" value="P:peptide transport"/>
    <property type="evidence" value="ECO:0007669"/>
    <property type="project" value="TreeGrafter"/>
</dbReference>
<keyword evidence="8" id="KW-1185">Reference proteome</keyword>
<dbReference type="RefSeq" id="WP_089530821.1">
    <property type="nucleotide sequence ID" value="NZ_CP022437.1"/>
</dbReference>
<dbReference type="AlphaFoldDB" id="A0A221M999"/>
<name>A0A221M999_9BACI</name>
<dbReference type="PROSITE" id="PS51257">
    <property type="entry name" value="PROKAR_LIPOPROTEIN"/>
    <property type="match status" value="1"/>
</dbReference>
<dbReference type="InterPro" id="IPR030678">
    <property type="entry name" value="Peptide/Ni-bd"/>
</dbReference>
<evidence type="ECO:0000313" key="7">
    <source>
        <dbReference type="EMBL" id="ASN04236.1"/>
    </source>
</evidence>
<feature type="chain" id="PRO_5038873296" evidence="5">
    <location>
        <begin position="25"/>
        <end position="536"/>
    </location>
</feature>
<dbReference type="InterPro" id="IPR000914">
    <property type="entry name" value="SBP_5_dom"/>
</dbReference>
<evidence type="ECO:0000313" key="8">
    <source>
        <dbReference type="Proteomes" id="UP000204391"/>
    </source>
</evidence>
<dbReference type="KEGG" id="vne:CFK40_04045"/>
<dbReference type="Pfam" id="PF00496">
    <property type="entry name" value="SBP_bac_5"/>
    <property type="match status" value="1"/>
</dbReference>
<dbReference type="PANTHER" id="PTHR30290:SF9">
    <property type="entry name" value="OLIGOPEPTIDE-BINDING PROTEIN APPA"/>
    <property type="match status" value="1"/>
</dbReference>
<dbReference type="GO" id="GO:0042597">
    <property type="term" value="C:periplasmic space"/>
    <property type="evidence" value="ECO:0007669"/>
    <property type="project" value="UniProtKB-ARBA"/>
</dbReference>
<dbReference type="EMBL" id="CP022437">
    <property type="protein sequence ID" value="ASN04236.1"/>
    <property type="molecule type" value="Genomic_DNA"/>
</dbReference>
<accession>A0A221M999</accession>
<evidence type="ECO:0000256" key="2">
    <source>
        <dbReference type="ARBA" id="ARBA00022448"/>
    </source>
</evidence>
<reference evidence="7 8" key="1">
    <citation type="journal article" date="2003" name="Int. J. Syst. Evol. Microbiol.">
        <title>Virgibacillus carmonensis sp. nov., Virgibacillus necropolis sp. nov. and Virgibacillus picturae sp. nov., three novel species isolated from deteriorated mural paintings, transfer of the species of the genus salibacillus to Virgibacillus, as Virgibacillus marismortui comb. nov. and Virgibacillus salexigens comb. nov., and emended description of the genus Virgibacillus.</title>
        <authorList>
            <person name="Heyrman J."/>
            <person name="Logan N.A."/>
            <person name="Busse H.J."/>
            <person name="Balcaen A."/>
            <person name="Lebbe L."/>
            <person name="Rodriguez-Diaz M."/>
            <person name="Swings J."/>
            <person name="De Vos P."/>
        </authorList>
    </citation>
    <scope>NUCLEOTIDE SEQUENCE [LARGE SCALE GENOMIC DNA]</scope>
    <source>
        <strain evidence="7 8">LMG 19488</strain>
    </source>
</reference>
<dbReference type="Gene3D" id="3.40.190.10">
    <property type="entry name" value="Periplasmic binding protein-like II"/>
    <property type="match status" value="1"/>
</dbReference>
<evidence type="ECO:0000256" key="5">
    <source>
        <dbReference type="SAM" id="SignalP"/>
    </source>
</evidence>
<dbReference type="PANTHER" id="PTHR30290">
    <property type="entry name" value="PERIPLASMIC BINDING COMPONENT OF ABC TRANSPORTER"/>
    <property type="match status" value="1"/>
</dbReference>
<dbReference type="Proteomes" id="UP000204391">
    <property type="component" value="Chromosome"/>
</dbReference>
<dbReference type="Gene3D" id="3.10.105.10">
    <property type="entry name" value="Dipeptide-binding Protein, Domain 3"/>
    <property type="match status" value="1"/>
</dbReference>
<dbReference type="OrthoDB" id="9796817at2"/>
<keyword evidence="2" id="KW-0813">Transport</keyword>
<feature type="signal peptide" evidence="5">
    <location>
        <begin position="1"/>
        <end position="24"/>
    </location>
</feature>
<dbReference type="GO" id="GO:1904680">
    <property type="term" value="F:peptide transmembrane transporter activity"/>
    <property type="evidence" value="ECO:0007669"/>
    <property type="project" value="TreeGrafter"/>
</dbReference>
<organism evidence="7 8">
    <name type="scientific">Virgibacillus necropolis</name>
    <dbReference type="NCBI Taxonomy" id="163877"/>
    <lineage>
        <taxon>Bacteria</taxon>
        <taxon>Bacillati</taxon>
        <taxon>Bacillota</taxon>
        <taxon>Bacilli</taxon>
        <taxon>Bacillales</taxon>
        <taxon>Bacillaceae</taxon>
        <taxon>Virgibacillus</taxon>
    </lineage>
</organism>
<evidence type="ECO:0000256" key="1">
    <source>
        <dbReference type="ARBA" id="ARBA00005695"/>
    </source>
</evidence>
<comment type="similarity">
    <text evidence="1">Belongs to the bacterial solute-binding protein 5 family.</text>
</comment>
<sequence length="536" mass="59574">MHSLALRKLFFIFILLSTAFIISACSSDSKSETGTTDDTASSEVPKDGGVLDVGLSSNPNTLDPIKYTGAYESQIIRQIGDTLLVYNKDLSGFKPSIATKWEVSEDMKSYTFTLRDDVYFQPGKYQDGRQMTAEDVKFSLERSAKKSALNRLSGVDSIEVTGEFKVTLHLNEPNAALLAMLTDAGNIIIPKEGVEGWGEQFGAHLIGTGPFQLKDWQTDQAVELVRHDKYWGEKPHLDGVTFKIISDPTMMANAIRSGDIDIATDIKGQNRAVIEKDKNLKLLSKSGLSLTYIDLNNIEGPTADPKVREAIYKATNVEKIVKGVNQWGGASVSYMPLPKESWGYSKDLEKLKPEYNPKEAKEILAETDYADGFKTELYVLEKRSPYAVIFQNQMKENLNIDVEIKVAEWGTLSEIAAKGKAPMYIGGWSWYPDPYFFLNQTFHSDQIGSLGNGRGYSNEKVDKLLDQANTKTVDQDERAKLYQEAIKIAMGDFSRIELDNLDITAAITKNVKGFEVSADGSINIVKPNGTNVWLNE</sequence>
<keyword evidence="3 5" id="KW-0732">Signal</keyword>
<evidence type="ECO:0000256" key="4">
    <source>
        <dbReference type="SAM" id="MobiDB-lite"/>
    </source>
</evidence>
<protein>
    <submittedName>
        <fullName evidence="7">Peptide ABC transporter substrate-binding protein</fullName>
    </submittedName>
</protein>
<dbReference type="Gene3D" id="3.90.76.10">
    <property type="entry name" value="Dipeptide-binding Protein, Domain 1"/>
    <property type="match status" value="1"/>
</dbReference>
<dbReference type="CDD" id="cd00995">
    <property type="entry name" value="PBP2_NikA_DppA_OppA_like"/>
    <property type="match status" value="1"/>
</dbReference>
<feature type="region of interest" description="Disordered" evidence="4">
    <location>
        <begin position="28"/>
        <end position="55"/>
    </location>
</feature>
<evidence type="ECO:0000256" key="3">
    <source>
        <dbReference type="ARBA" id="ARBA00022729"/>
    </source>
</evidence>
<evidence type="ECO:0000259" key="6">
    <source>
        <dbReference type="Pfam" id="PF00496"/>
    </source>
</evidence>
<feature type="compositionally biased region" description="Polar residues" evidence="4">
    <location>
        <begin position="28"/>
        <end position="42"/>
    </location>
</feature>
<gene>
    <name evidence="7" type="ORF">CFK40_04045</name>
</gene>